<dbReference type="InterPro" id="IPR014284">
    <property type="entry name" value="RNA_pol_sigma-70_dom"/>
</dbReference>
<dbReference type="GO" id="GO:0003677">
    <property type="term" value="F:DNA binding"/>
    <property type="evidence" value="ECO:0007669"/>
    <property type="project" value="UniProtKB-KW"/>
</dbReference>
<dbReference type="SUPFAM" id="SSF88946">
    <property type="entry name" value="Sigma2 domain of RNA polymerase sigma factors"/>
    <property type="match status" value="1"/>
</dbReference>
<dbReference type="GO" id="GO:0006352">
    <property type="term" value="P:DNA-templated transcription initiation"/>
    <property type="evidence" value="ECO:0007669"/>
    <property type="project" value="InterPro"/>
</dbReference>
<keyword evidence="4" id="KW-0238">DNA-binding</keyword>
<gene>
    <name evidence="8" type="ORF">Ga0123462_0786</name>
</gene>
<dbReference type="InterPro" id="IPR014289">
    <property type="entry name" value="RNA_pol_sigma-24-rel"/>
</dbReference>
<evidence type="ECO:0000313" key="9">
    <source>
        <dbReference type="Proteomes" id="UP000231637"/>
    </source>
</evidence>
<dbReference type="GO" id="GO:0016987">
    <property type="term" value="F:sigma factor activity"/>
    <property type="evidence" value="ECO:0007669"/>
    <property type="project" value="UniProtKB-KW"/>
</dbReference>
<dbReference type="InterPro" id="IPR007627">
    <property type="entry name" value="RNA_pol_sigma70_r2"/>
</dbReference>
<keyword evidence="5" id="KW-0804">Transcription</keyword>
<evidence type="ECO:0000256" key="1">
    <source>
        <dbReference type="ARBA" id="ARBA00010641"/>
    </source>
</evidence>
<dbReference type="Proteomes" id="UP000231637">
    <property type="component" value="Chromosome"/>
</dbReference>
<dbReference type="Gene3D" id="1.10.1740.10">
    <property type="match status" value="1"/>
</dbReference>
<organism evidence="8 9">
    <name type="scientific">Mariprofundus ferrinatatus</name>
    <dbReference type="NCBI Taxonomy" id="1921087"/>
    <lineage>
        <taxon>Bacteria</taxon>
        <taxon>Pseudomonadati</taxon>
        <taxon>Pseudomonadota</taxon>
        <taxon>Candidatius Mariprofundia</taxon>
        <taxon>Mariprofundales</taxon>
        <taxon>Mariprofundaceae</taxon>
        <taxon>Mariprofundus</taxon>
    </lineage>
</organism>
<dbReference type="KEGG" id="mfn:Ga0123462_0786"/>
<keyword evidence="9" id="KW-1185">Reference proteome</keyword>
<comment type="similarity">
    <text evidence="1">Belongs to the sigma-70 factor family. ECF subfamily.</text>
</comment>
<name>A0A2K8LBN4_9PROT</name>
<dbReference type="InterPro" id="IPR013324">
    <property type="entry name" value="RNA_pol_sigma_r3/r4-like"/>
</dbReference>
<dbReference type="Gene3D" id="1.10.10.10">
    <property type="entry name" value="Winged helix-like DNA-binding domain superfamily/Winged helix DNA-binding domain"/>
    <property type="match status" value="1"/>
</dbReference>
<dbReference type="RefSeq" id="WP_100265092.1">
    <property type="nucleotide sequence ID" value="NZ_CP018800.1"/>
</dbReference>
<dbReference type="InterPro" id="IPR013325">
    <property type="entry name" value="RNA_pol_sigma_r2"/>
</dbReference>
<dbReference type="Pfam" id="PF04542">
    <property type="entry name" value="Sigma70_r2"/>
    <property type="match status" value="1"/>
</dbReference>
<keyword evidence="3" id="KW-0731">Sigma factor</keyword>
<dbReference type="InterPro" id="IPR036388">
    <property type="entry name" value="WH-like_DNA-bd_sf"/>
</dbReference>
<dbReference type="Pfam" id="PF08281">
    <property type="entry name" value="Sigma70_r4_2"/>
    <property type="match status" value="1"/>
</dbReference>
<evidence type="ECO:0000259" key="6">
    <source>
        <dbReference type="Pfam" id="PF04542"/>
    </source>
</evidence>
<dbReference type="OrthoDB" id="9803470at2"/>
<reference evidence="8 9" key="1">
    <citation type="submission" date="2016-12" db="EMBL/GenBank/DDBJ databases">
        <title>Isolation and genomic insights into novel planktonic Zetaproteobacteria from stratified waters of the Chesapeake Bay.</title>
        <authorList>
            <person name="McAllister S.M."/>
            <person name="Kato S."/>
            <person name="Chan C.S."/>
            <person name="Chiu B.K."/>
            <person name="Field E.K."/>
        </authorList>
    </citation>
    <scope>NUCLEOTIDE SEQUENCE [LARGE SCALE GENOMIC DNA]</scope>
    <source>
        <strain evidence="8 9">CP-8</strain>
    </source>
</reference>
<feature type="domain" description="RNA polymerase sigma-70 region 2" evidence="6">
    <location>
        <begin position="9"/>
        <end position="75"/>
    </location>
</feature>
<dbReference type="InterPro" id="IPR013249">
    <property type="entry name" value="RNA_pol_sigma70_r4_t2"/>
</dbReference>
<dbReference type="EMBL" id="CP018800">
    <property type="protein sequence ID" value="ATX81656.1"/>
    <property type="molecule type" value="Genomic_DNA"/>
</dbReference>
<feature type="domain" description="RNA polymerase sigma factor 70 region 4 type 2" evidence="7">
    <location>
        <begin position="122"/>
        <end position="172"/>
    </location>
</feature>
<evidence type="ECO:0000313" key="8">
    <source>
        <dbReference type="EMBL" id="ATX81656.1"/>
    </source>
</evidence>
<evidence type="ECO:0000256" key="4">
    <source>
        <dbReference type="ARBA" id="ARBA00023125"/>
    </source>
</evidence>
<dbReference type="NCBIfam" id="TIGR02937">
    <property type="entry name" value="sigma70-ECF"/>
    <property type="match status" value="1"/>
</dbReference>
<dbReference type="SUPFAM" id="SSF88659">
    <property type="entry name" value="Sigma3 and sigma4 domains of RNA polymerase sigma factors"/>
    <property type="match status" value="1"/>
</dbReference>
<evidence type="ECO:0000256" key="5">
    <source>
        <dbReference type="ARBA" id="ARBA00023163"/>
    </source>
</evidence>
<evidence type="ECO:0000259" key="7">
    <source>
        <dbReference type="Pfam" id="PF08281"/>
    </source>
</evidence>
<dbReference type="NCBIfam" id="TIGR02943">
    <property type="entry name" value="Sig70_famx1"/>
    <property type="match status" value="1"/>
</dbReference>
<dbReference type="PANTHER" id="PTHR43133:SF8">
    <property type="entry name" value="RNA POLYMERASE SIGMA FACTOR HI_1459-RELATED"/>
    <property type="match status" value="1"/>
</dbReference>
<keyword evidence="2" id="KW-0805">Transcription regulation</keyword>
<sequence length="187" mass="21395">MNPDPHAWVTEHGDYLYRYAISRLQNEDVAADLVQDTLLAAWKGHASFTGQSTVRTWLTGILKHKIIDYIRKEVRDRNLNQRVENDPTSSWFNDNGSWSQAPGAWSENPEALCQNGQFTAVLDLCVSKLPEHQALIFRLRDISGDDTETICKSCNISATNLHVILHRARLALRKCLELNWFGERFSK</sequence>
<proteinExistence type="inferred from homology"/>
<evidence type="ECO:0000256" key="3">
    <source>
        <dbReference type="ARBA" id="ARBA00023082"/>
    </source>
</evidence>
<accession>A0A2K8LBN4</accession>
<dbReference type="PANTHER" id="PTHR43133">
    <property type="entry name" value="RNA POLYMERASE ECF-TYPE SIGMA FACTO"/>
    <property type="match status" value="1"/>
</dbReference>
<dbReference type="InterPro" id="IPR039425">
    <property type="entry name" value="RNA_pol_sigma-70-like"/>
</dbReference>
<protein>
    <submittedName>
        <fullName evidence="8">RNA polymerase sigma-70 factor, ECF subfamily</fullName>
    </submittedName>
</protein>
<evidence type="ECO:0000256" key="2">
    <source>
        <dbReference type="ARBA" id="ARBA00023015"/>
    </source>
</evidence>
<dbReference type="AlphaFoldDB" id="A0A2K8LBN4"/>